<accession>A0ABR0JAX1</accession>
<evidence type="ECO:0000256" key="1">
    <source>
        <dbReference type="ARBA" id="ARBA00010403"/>
    </source>
</evidence>
<dbReference type="Pfam" id="PF02538">
    <property type="entry name" value="Hydantoinase_B"/>
    <property type="match status" value="1"/>
</dbReference>
<dbReference type="InterPro" id="IPR008040">
    <property type="entry name" value="Hydant_A_N"/>
</dbReference>
<name>A0ABR0JAX1_9EURO</name>
<keyword evidence="8" id="KW-1185">Reference proteome</keyword>
<dbReference type="PANTHER" id="PTHR11365">
    <property type="entry name" value="5-OXOPROLINASE RELATED"/>
    <property type="match status" value="1"/>
</dbReference>
<evidence type="ECO:0000259" key="3">
    <source>
        <dbReference type="Pfam" id="PF01968"/>
    </source>
</evidence>
<sequence length="1315" mass="142864">MPTKHGIRFAIDRGGTFTDLLATGVPGHGDVVLKLLSVDPANYQDAPIEGIRRVLSMVEGRDIPRGELLSTEQIESIRMGTTVATNALLERKGDKCVLVTTAGFGDVLEIGTQSRPNLFDLAVRKPDMLYSEVLEVEERVTMEGATDDPDCDFGALAALAESDPDLVRCTSGDIVRIMKRPDPQLVTKSLQQLFDKGYRSLTVAFAHSYAFPDHEKLVAQIASSIGFECCSLSSEISPTIKLVTRGLNATADAYLTPVTARYIEGFRHGFKGALEGENAVRCDFMTSDGGLASWQKFSGAKAILSGPAGGYVGFARTSYDDSDGCPVIGFDMGGTSTDVSRYAGQFEHIFESTTAGITLKTPQLDISTVAAGGGSILFWENGLFRVGPESASAHPGPACYRKDGPLTVTDANLLLGRLLPEYFPAIFGPNEDLPLDKEVTRKLFNELAAVIKEDIGRSMTPEEIALGFIEVANETMARPVRALTESRGHETSKHRLASFGGAGGQHACDMAAALGINSVVIHKYSSILSAHGMDLADITHETQAPCSEVYSEKTLNTFAQRVQELKSQAIKALEVQGIPRQLIHTEYFYNMRFQGTESQIMISPPPDGDFIGAFKKQYKREFSFMPQNRDVYVDNVRVRSFTKTQIGADQTPYEQLKDLQGGRASKRDAVPEKSVSVYFRTGGWTETPVYILQHVHPNTEIPGPAMILDKTQTIVVQPNCKAIVLQSHVFIEIGTGERPARDNDHIDPVLLSVFAHRFMSIAEQMGHTLQKTSVSVAIKERLDFSCAIFGPDGGLCANAPHVPVHLGSMQSSVQYQHKRFSNDLKPGDIIMTNHPRAGGTHLPDITIISPTFDQEGKNILFYVASRGHHLDIGGLRGVSMHPDATELWHEGAAVEHFKIVSQGKFDEEGVHKILVDEPGQYPDCVGSTHYEDNLSDLRAQIAANTRGIELIQKLIAEYGSEMVLRYMHAIQATSEAAVRSYLKSVAATKDTVLQATDFFDDGSQLCLKVTIDPKTGGAEFDFRGSSPEINGTSNAPASITMSAVIYTVRCLVASDISMNQGVLAPIRTILPEDSIINPSEEAAVSTGNGLTSQRLVDVILKTFQAVAGSQGCMNCLSMFGRPLATGGYAFNYGETICGGNGAGPTWNGSRVPTQSHMTNTRATDVEVLEKRYPMIVREFSIRKDSGGDGLYKGGNGARRVFEARKPLTWSFMSERRVQEPFGLAGGKGGSRGLNLWMKKGLSGKMRTVNLGPKTFFTLRPGESFVIHTPGGGGWGDPNQVQEEASPERSEHKPVVQYQKAAGSIAARQEAHLQSV</sequence>
<dbReference type="InterPro" id="IPR045079">
    <property type="entry name" value="Oxoprolinase-like"/>
</dbReference>
<evidence type="ECO:0000313" key="8">
    <source>
        <dbReference type="Proteomes" id="UP001345691"/>
    </source>
</evidence>
<proteinExistence type="inferred from homology"/>
<dbReference type="EMBL" id="JAVRRF010000011">
    <property type="protein sequence ID" value="KAK5060345.1"/>
    <property type="molecule type" value="Genomic_DNA"/>
</dbReference>
<evidence type="ECO:0008006" key="9">
    <source>
        <dbReference type="Google" id="ProtNLM"/>
    </source>
</evidence>
<protein>
    <recommendedName>
        <fullName evidence="9">Hydantoinase B/oxoprolinase domain-containing protein</fullName>
    </recommendedName>
</protein>
<evidence type="ECO:0000259" key="5">
    <source>
        <dbReference type="Pfam" id="PF05378"/>
    </source>
</evidence>
<gene>
    <name evidence="7" type="ORF">LTR69_005662</name>
</gene>
<dbReference type="Pfam" id="PF19278">
    <property type="entry name" value="Hydant_A_C"/>
    <property type="match status" value="1"/>
</dbReference>
<feature type="domain" description="Hydantoinase/oxoprolinase N-terminal" evidence="5">
    <location>
        <begin position="8"/>
        <end position="225"/>
    </location>
</feature>
<evidence type="ECO:0000256" key="2">
    <source>
        <dbReference type="SAM" id="MobiDB-lite"/>
    </source>
</evidence>
<feature type="region of interest" description="Disordered" evidence="2">
    <location>
        <begin position="1268"/>
        <end position="1302"/>
    </location>
</feature>
<evidence type="ECO:0000259" key="4">
    <source>
        <dbReference type="Pfam" id="PF02538"/>
    </source>
</evidence>
<dbReference type="Proteomes" id="UP001345691">
    <property type="component" value="Unassembled WGS sequence"/>
</dbReference>
<feature type="domain" description="Acetophenone carboxylase-like C-terminal" evidence="6">
    <location>
        <begin position="554"/>
        <end position="730"/>
    </location>
</feature>
<dbReference type="InterPro" id="IPR003692">
    <property type="entry name" value="Hydantoinase_B"/>
</dbReference>
<feature type="domain" description="Hydantoinase B/oxoprolinase" evidence="4">
    <location>
        <begin position="747"/>
        <end position="1277"/>
    </location>
</feature>
<evidence type="ECO:0000259" key="6">
    <source>
        <dbReference type="Pfam" id="PF19278"/>
    </source>
</evidence>
<comment type="similarity">
    <text evidence="1">Belongs to the oxoprolinase family.</text>
</comment>
<dbReference type="InterPro" id="IPR002821">
    <property type="entry name" value="Hydantoinase_A"/>
</dbReference>
<dbReference type="InterPro" id="IPR049517">
    <property type="entry name" value="ACX-like_C"/>
</dbReference>
<comment type="caution">
    <text evidence="7">The sequence shown here is derived from an EMBL/GenBank/DDBJ whole genome shotgun (WGS) entry which is preliminary data.</text>
</comment>
<dbReference type="Pfam" id="PF05378">
    <property type="entry name" value="Hydant_A_N"/>
    <property type="match status" value="1"/>
</dbReference>
<feature type="domain" description="Hydantoinase A/oxoprolinase" evidence="3">
    <location>
        <begin position="248"/>
        <end position="541"/>
    </location>
</feature>
<reference evidence="7 8" key="1">
    <citation type="submission" date="2023-08" db="EMBL/GenBank/DDBJ databases">
        <title>Black Yeasts Isolated from many extreme environments.</title>
        <authorList>
            <person name="Coleine C."/>
            <person name="Stajich J.E."/>
            <person name="Selbmann L."/>
        </authorList>
    </citation>
    <scope>NUCLEOTIDE SEQUENCE [LARGE SCALE GENOMIC DNA]</scope>
    <source>
        <strain evidence="7 8">CCFEE 6328</strain>
    </source>
</reference>
<organism evidence="7 8">
    <name type="scientific">Exophiala sideris</name>
    <dbReference type="NCBI Taxonomy" id="1016849"/>
    <lineage>
        <taxon>Eukaryota</taxon>
        <taxon>Fungi</taxon>
        <taxon>Dikarya</taxon>
        <taxon>Ascomycota</taxon>
        <taxon>Pezizomycotina</taxon>
        <taxon>Eurotiomycetes</taxon>
        <taxon>Chaetothyriomycetidae</taxon>
        <taxon>Chaetothyriales</taxon>
        <taxon>Herpotrichiellaceae</taxon>
        <taxon>Exophiala</taxon>
    </lineage>
</organism>
<dbReference type="PANTHER" id="PTHR11365:SF26">
    <property type="entry name" value="5-OXOPROLINASE"/>
    <property type="match status" value="1"/>
</dbReference>
<dbReference type="Pfam" id="PF01968">
    <property type="entry name" value="Hydantoinase_A"/>
    <property type="match status" value="1"/>
</dbReference>
<evidence type="ECO:0000313" key="7">
    <source>
        <dbReference type="EMBL" id="KAK5060345.1"/>
    </source>
</evidence>